<dbReference type="Pfam" id="PF00931">
    <property type="entry name" value="NB-ARC"/>
    <property type="match status" value="1"/>
</dbReference>
<dbReference type="PANTHER" id="PTHR15140">
    <property type="entry name" value="TUBULIN-SPECIFIC CHAPERONE E"/>
    <property type="match status" value="1"/>
</dbReference>
<dbReference type="InterPro" id="IPR027417">
    <property type="entry name" value="P-loop_NTPase"/>
</dbReference>
<protein>
    <recommendedName>
        <fullName evidence="1">NB-ARC domain-containing protein</fullName>
    </recommendedName>
</protein>
<evidence type="ECO:0000313" key="2">
    <source>
        <dbReference type="EnsemblPlants" id="Solyc09g063040.1.1"/>
    </source>
</evidence>
<dbReference type="Gene3D" id="3.40.50.300">
    <property type="entry name" value="P-loop containing nucleotide triphosphate hydrolases"/>
    <property type="match status" value="1"/>
</dbReference>
<dbReference type="SUPFAM" id="SSF52540">
    <property type="entry name" value="P-loop containing nucleoside triphosphate hydrolases"/>
    <property type="match status" value="1"/>
</dbReference>
<accession>K4CU35</accession>
<dbReference type="HOGENOM" id="CLU_1177140_0_0_1"/>
<dbReference type="Gene3D" id="3.80.10.10">
    <property type="entry name" value="Ribonuclease Inhibitor"/>
    <property type="match status" value="1"/>
</dbReference>
<keyword evidence="3" id="KW-1185">Reference proteome</keyword>
<dbReference type="Gramene" id="Solyc09g063040.1.1">
    <property type="protein sequence ID" value="Solyc09g063040.1.1"/>
    <property type="gene ID" value="Solyc09g063040.1"/>
</dbReference>
<evidence type="ECO:0000313" key="3">
    <source>
        <dbReference type="Proteomes" id="UP000004994"/>
    </source>
</evidence>
<dbReference type="GO" id="GO:0043531">
    <property type="term" value="F:ADP binding"/>
    <property type="evidence" value="ECO:0007669"/>
    <property type="project" value="InterPro"/>
</dbReference>
<dbReference type="Proteomes" id="UP000004994">
    <property type="component" value="Chromosome 9"/>
</dbReference>
<proteinExistence type="predicted"/>
<reference evidence="2" key="2">
    <citation type="submission" date="2013-04" db="UniProtKB">
        <authorList>
            <consortium name="EnsemblPlants"/>
        </authorList>
    </citation>
    <scope>IDENTIFICATION</scope>
    <source>
        <strain evidence="2">cv. Heinz 1706</strain>
    </source>
</reference>
<dbReference type="AlphaFoldDB" id="K4CU35"/>
<dbReference type="PANTHER" id="PTHR15140:SF38">
    <property type="entry name" value="NB-ARC DOMAIN-CONTAINING PROTEIN"/>
    <property type="match status" value="1"/>
</dbReference>
<name>K4CU35_SOLLC</name>
<reference evidence="2" key="1">
    <citation type="journal article" date="2012" name="Nature">
        <title>The tomato genome sequence provides insights into fleshy fruit evolution.</title>
        <authorList>
            <consortium name="Tomato Genome Consortium"/>
        </authorList>
    </citation>
    <scope>NUCLEOTIDE SEQUENCE [LARGE SCALE GENOMIC DNA]</scope>
    <source>
        <strain evidence="2">cv. Heinz 1706</strain>
    </source>
</reference>
<dbReference type="InterPro" id="IPR002182">
    <property type="entry name" value="NB-ARC"/>
</dbReference>
<evidence type="ECO:0000259" key="1">
    <source>
        <dbReference type="Pfam" id="PF00931"/>
    </source>
</evidence>
<dbReference type="PhylomeDB" id="K4CU35"/>
<feature type="domain" description="NB-ARC" evidence="1">
    <location>
        <begin position="5"/>
        <end position="42"/>
    </location>
</feature>
<dbReference type="SUPFAM" id="SSF52047">
    <property type="entry name" value="RNI-like"/>
    <property type="match status" value="1"/>
</dbReference>
<dbReference type="PaxDb" id="4081-Solyc09g063040.1.1"/>
<dbReference type="InterPro" id="IPR032675">
    <property type="entry name" value="LRR_dom_sf"/>
</dbReference>
<organism evidence="2">
    <name type="scientific">Solanum lycopersicum</name>
    <name type="common">Tomato</name>
    <name type="synonym">Lycopersicon esculentum</name>
    <dbReference type="NCBI Taxonomy" id="4081"/>
    <lineage>
        <taxon>Eukaryota</taxon>
        <taxon>Viridiplantae</taxon>
        <taxon>Streptophyta</taxon>
        <taxon>Embryophyta</taxon>
        <taxon>Tracheophyta</taxon>
        <taxon>Spermatophyta</taxon>
        <taxon>Magnoliopsida</taxon>
        <taxon>eudicotyledons</taxon>
        <taxon>Gunneridae</taxon>
        <taxon>Pentapetalae</taxon>
        <taxon>asterids</taxon>
        <taxon>lamiids</taxon>
        <taxon>Solanales</taxon>
        <taxon>Solanaceae</taxon>
        <taxon>Solanoideae</taxon>
        <taxon>Solaneae</taxon>
        <taxon>Solanum</taxon>
        <taxon>Solanum subgen. Lycopersicon</taxon>
    </lineage>
</organism>
<dbReference type="InParanoid" id="K4CU35"/>
<dbReference type="EnsemblPlants" id="Solyc09g063040.1.1">
    <property type="protein sequence ID" value="Solyc09g063040.1.1"/>
    <property type="gene ID" value="Solyc09g063040.1"/>
</dbReference>
<sequence>MIRKLNNGPAEVDVISLVGMPRLGKTTLAYRVYNDKSIIDHFVFVLGDEEEVVKVIQLSYDHVSDYVNPCLVYLGITLPVSLLNEIGMLVHLKYLIIQTNAKDLPPSFSNLCNLEILVVNNLERSCMVLSPCFWKKCFPMLEKLDISRCYELMDIPDSFGDIASLKFINVPYNPQFIESIFSIKEYVEEMTGEDKLELAWGVEDDQCFEGDNHHMSCSQIVFLWGCTQQDLRLEVT</sequence>